<dbReference type="Pfam" id="PF13714">
    <property type="entry name" value="PEP_mutase"/>
    <property type="match status" value="1"/>
</dbReference>
<dbReference type="RefSeq" id="WP_190248920.1">
    <property type="nucleotide sequence ID" value="NZ_BMPI01000005.1"/>
</dbReference>
<dbReference type="PANTHER" id="PTHR42905">
    <property type="entry name" value="PHOSPHOENOLPYRUVATE CARBOXYLASE"/>
    <property type="match status" value="1"/>
</dbReference>
<evidence type="ECO:0000313" key="2">
    <source>
        <dbReference type="Proteomes" id="UP000642070"/>
    </source>
</evidence>
<reference evidence="1" key="1">
    <citation type="journal article" date="2014" name="Int. J. Syst. Evol. Microbiol.">
        <title>Complete genome sequence of Corynebacterium casei LMG S-19264T (=DSM 44701T), isolated from a smear-ripened cheese.</title>
        <authorList>
            <consortium name="US DOE Joint Genome Institute (JGI-PGF)"/>
            <person name="Walter F."/>
            <person name="Albersmeier A."/>
            <person name="Kalinowski J."/>
            <person name="Ruckert C."/>
        </authorList>
    </citation>
    <scope>NUCLEOTIDE SEQUENCE</scope>
    <source>
        <strain evidence="1">JCM 19831</strain>
    </source>
</reference>
<keyword evidence="2" id="KW-1185">Reference proteome</keyword>
<dbReference type="EMBL" id="BMPI01000005">
    <property type="protein sequence ID" value="GGM14530.1"/>
    <property type="molecule type" value="Genomic_DNA"/>
</dbReference>
<dbReference type="AlphaFoldDB" id="A0A917T8K9"/>
<name>A0A917T8K9_9ACTN</name>
<accession>A0A917T8K9</accession>
<sequence length="240" mass="24553">MTTFADLHRPGAPLLLPNVWDVASAQAMVRAGFRVLGTTSLGVAAAAGRPDGDDLTGADTVALLHRLRGLDCLVTADIERGSVETAVAVAEAGGAGVNVEDAMGDPGAHAELIRRIKRAAPGLFVNARTDTHWLRDGTADEALQRVRRYADAGADGVFVPGLADPEDIAAIAGAVPVPLNVLYLPGKLTLAELAALGVARVSLGSLPFRAALQAAVDTATAVRDGVPTGAGLPTYREVNG</sequence>
<dbReference type="Proteomes" id="UP000642070">
    <property type="component" value="Unassembled WGS sequence"/>
</dbReference>
<evidence type="ECO:0000313" key="1">
    <source>
        <dbReference type="EMBL" id="GGM14530.1"/>
    </source>
</evidence>
<dbReference type="GO" id="GO:0003824">
    <property type="term" value="F:catalytic activity"/>
    <property type="evidence" value="ECO:0007669"/>
    <property type="project" value="InterPro"/>
</dbReference>
<protein>
    <submittedName>
        <fullName evidence="1">Phosphonomutase</fullName>
    </submittedName>
</protein>
<reference evidence="1" key="2">
    <citation type="submission" date="2020-09" db="EMBL/GenBank/DDBJ databases">
        <authorList>
            <person name="Sun Q."/>
            <person name="Ohkuma M."/>
        </authorList>
    </citation>
    <scope>NUCLEOTIDE SEQUENCE</scope>
    <source>
        <strain evidence="1">JCM 19831</strain>
    </source>
</reference>
<comment type="caution">
    <text evidence="1">The sequence shown here is derived from an EMBL/GenBank/DDBJ whole genome shotgun (WGS) entry which is preliminary data.</text>
</comment>
<dbReference type="InterPro" id="IPR015813">
    <property type="entry name" value="Pyrv/PenolPyrv_kinase-like_dom"/>
</dbReference>
<organism evidence="1 2">
    <name type="scientific">Dactylosporangium sucinum</name>
    <dbReference type="NCBI Taxonomy" id="1424081"/>
    <lineage>
        <taxon>Bacteria</taxon>
        <taxon>Bacillati</taxon>
        <taxon>Actinomycetota</taxon>
        <taxon>Actinomycetes</taxon>
        <taxon>Micromonosporales</taxon>
        <taxon>Micromonosporaceae</taxon>
        <taxon>Dactylosporangium</taxon>
    </lineage>
</organism>
<dbReference type="PANTHER" id="PTHR42905:SF16">
    <property type="entry name" value="CARBOXYPHOSPHONOENOLPYRUVATE PHOSPHONOMUTASE-LIKE PROTEIN (AFU_ORTHOLOGUE AFUA_5G07230)"/>
    <property type="match status" value="1"/>
</dbReference>
<proteinExistence type="predicted"/>
<gene>
    <name evidence="1" type="ORF">GCM10007977_014530</name>
</gene>
<dbReference type="InterPro" id="IPR040442">
    <property type="entry name" value="Pyrv_kinase-like_dom_sf"/>
</dbReference>
<dbReference type="CDD" id="cd00377">
    <property type="entry name" value="ICL_PEPM"/>
    <property type="match status" value="1"/>
</dbReference>
<dbReference type="InterPro" id="IPR039556">
    <property type="entry name" value="ICL/PEPM"/>
</dbReference>
<dbReference type="Gene3D" id="3.20.20.60">
    <property type="entry name" value="Phosphoenolpyruvate-binding domains"/>
    <property type="match status" value="1"/>
</dbReference>
<dbReference type="SUPFAM" id="SSF51621">
    <property type="entry name" value="Phosphoenolpyruvate/pyruvate domain"/>
    <property type="match status" value="1"/>
</dbReference>